<comment type="caution">
    <text evidence="2">The sequence shown here is derived from an EMBL/GenBank/DDBJ whole genome shotgun (WGS) entry which is preliminary data.</text>
</comment>
<dbReference type="EMBL" id="LVYD01000043">
    <property type="protein sequence ID" value="OQP64152.1"/>
    <property type="molecule type" value="Genomic_DNA"/>
</dbReference>
<evidence type="ECO:0008006" key="4">
    <source>
        <dbReference type="Google" id="ProtNLM"/>
    </source>
</evidence>
<reference evidence="2 3" key="1">
    <citation type="submission" date="2016-03" db="EMBL/GenBank/DDBJ databases">
        <title>Niastella vici sp. nov., isolated from farmland soil.</title>
        <authorList>
            <person name="Chen L."/>
            <person name="Wang D."/>
            <person name="Yang S."/>
            <person name="Wang G."/>
        </authorList>
    </citation>
    <scope>NUCLEOTIDE SEQUENCE [LARGE SCALE GENOMIC DNA]</scope>
    <source>
        <strain evidence="2 3">DJ57</strain>
    </source>
</reference>
<accession>A0A1V9G0P8</accession>
<sequence length="275" mass="30335">MAFSDRISNGWKLAMSSFKILKANQQLILFPILSAISLILVIGSFFTFLAAGSGWDLDNLGEFSRTEYYAVLFIFYVVNYFIVVFFNMALIHCTRLYLNGEEVTLKKGLQFSVSRIGAIFSWAMVAATVGLILKAIQENSGIVGKIVTGIIGLVWSVATFFVVPVIAYENVGPIDAVKRSTQMMKEKWGESLSAGFSFGLIHFLGLLVICLPLFFLGMLIHPIVGIAAAVAAFFVIMAIMDAAKTIFVSAVYHNIKGDVSEHFDQQLIDSLFRPK</sequence>
<feature type="transmembrane region" description="Helical" evidence="1">
    <location>
        <begin position="192"/>
        <end position="214"/>
    </location>
</feature>
<feature type="transmembrane region" description="Helical" evidence="1">
    <location>
        <begin position="112"/>
        <end position="136"/>
    </location>
</feature>
<keyword evidence="1" id="KW-0812">Transmembrane</keyword>
<evidence type="ECO:0000256" key="1">
    <source>
        <dbReference type="SAM" id="Phobius"/>
    </source>
</evidence>
<dbReference type="AlphaFoldDB" id="A0A1V9G0P8"/>
<proteinExistence type="predicted"/>
<keyword evidence="3" id="KW-1185">Reference proteome</keyword>
<feature type="transmembrane region" description="Helical" evidence="1">
    <location>
        <begin position="142"/>
        <end position="171"/>
    </location>
</feature>
<dbReference type="InterPro" id="IPR046157">
    <property type="entry name" value="DUF6159"/>
</dbReference>
<dbReference type="RefSeq" id="WP_081147332.1">
    <property type="nucleotide sequence ID" value="NZ_LVYD01000043.1"/>
</dbReference>
<gene>
    <name evidence="2" type="ORF">A3860_22360</name>
</gene>
<organism evidence="2 3">
    <name type="scientific">Niastella vici</name>
    <dbReference type="NCBI Taxonomy" id="1703345"/>
    <lineage>
        <taxon>Bacteria</taxon>
        <taxon>Pseudomonadati</taxon>
        <taxon>Bacteroidota</taxon>
        <taxon>Chitinophagia</taxon>
        <taxon>Chitinophagales</taxon>
        <taxon>Chitinophagaceae</taxon>
        <taxon>Niastella</taxon>
    </lineage>
</organism>
<name>A0A1V9G0P8_9BACT</name>
<evidence type="ECO:0000313" key="2">
    <source>
        <dbReference type="EMBL" id="OQP64152.1"/>
    </source>
</evidence>
<dbReference type="Proteomes" id="UP000192796">
    <property type="component" value="Unassembled WGS sequence"/>
</dbReference>
<dbReference type="STRING" id="1703345.A3860_22360"/>
<dbReference type="Pfam" id="PF19656">
    <property type="entry name" value="DUF6159"/>
    <property type="match status" value="1"/>
</dbReference>
<keyword evidence="1" id="KW-1133">Transmembrane helix</keyword>
<feature type="transmembrane region" description="Helical" evidence="1">
    <location>
        <begin position="68"/>
        <end position="91"/>
    </location>
</feature>
<feature type="transmembrane region" description="Helical" evidence="1">
    <location>
        <begin position="220"/>
        <end position="240"/>
    </location>
</feature>
<feature type="transmembrane region" description="Helical" evidence="1">
    <location>
        <begin position="27"/>
        <end position="48"/>
    </location>
</feature>
<protein>
    <recommendedName>
        <fullName evidence="4">Glycerophosphoryl diester phosphodiesterase membrane domain-containing protein</fullName>
    </recommendedName>
</protein>
<evidence type="ECO:0000313" key="3">
    <source>
        <dbReference type="Proteomes" id="UP000192796"/>
    </source>
</evidence>
<keyword evidence="1" id="KW-0472">Membrane</keyword>
<dbReference type="OrthoDB" id="5637493at2"/>